<name>A0ABT8L807_9BACT</name>
<dbReference type="NCBIfam" id="TIGR00585">
    <property type="entry name" value="mutl"/>
    <property type="match status" value="1"/>
</dbReference>
<sequence length="617" mass="69356">MSDIIQLLPDSIANQIAAGEVVQRPASVLKELLENAIDAGSSDIKVIVKDAGKSMVQVIDNGKGMSENDARMCFERHATSKIRKSEDLFSIKTMGFRGEAMASIAAVGQVELKTRAAEDELGVFLQIDGSTLKKQEPVSCQVGTSVCVKNLFFNVPARRNFLKSNPVELRHLLDEFVRISLANTDTSFQLTQNDLEVYHLPASKLSQRIVNLFGKNYRQQLVACEEETTDIKVTGYIGKPEFAKKTRGEQFFFVNNRYIKNNYLNHAVSTAFEGLLQEKTYPFYVLFIEIDPKRIDINVHPTKTEIKFDDERTMYAIIRSVVKQALGTHNVTPALDFDQDTNFQNKTSKTLTYDNVLGSDYNYKQYKEASKESSNLAHWEKLFPNPKENKEFNLEADELPSKEVTLTFESAANQLDLSVDPEKQMVQRDSGQGIMQIHGRYILTQVKSGIILINQETAHERILYEKYIDALEKKCGTSQQYLFPQTIELSPSDFVLVMELAQEIKSLGFDFNVFGKNSIVINGGPAEVSNGNEKALFEGFIEQFKKNKNDLSLGTAENMARSIARRSCIKSGQKLSADEMSALIDQLFACKNPNYAPAGQLTFSVVSLESIANFFRK</sequence>
<dbReference type="GO" id="GO:0004519">
    <property type="term" value="F:endonuclease activity"/>
    <property type="evidence" value="ECO:0007669"/>
    <property type="project" value="UniProtKB-KW"/>
</dbReference>
<dbReference type="InterPro" id="IPR014790">
    <property type="entry name" value="MutL_C"/>
</dbReference>
<proteinExistence type="inferred from homology"/>
<dbReference type="Pfam" id="PF01119">
    <property type="entry name" value="DNA_mis_repair"/>
    <property type="match status" value="1"/>
</dbReference>
<dbReference type="InterPro" id="IPR036890">
    <property type="entry name" value="HATPase_C_sf"/>
</dbReference>
<evidence type="ECO:0000259" key="6">
    <source>
        <dbReference type="SMART" id="SM00853"/>
    </source>
</evidence>
<evidence type="ECO:0000256" key="3">
    <source>
        <dbReference type="ARBA" id="ARBA00022763"/>
    </source>
</evidence>
<comment type="function">
    <text evidence="5">This protein is involved in the repair of mismatches in DNA. It is required for dam-dependent methyl-directed DNA mismatch repair. May act as a 'molecular matchmaker', a protein that promotes the formation of a stable complex between two or more DNA-binding proteins in an ATP-dependent manner without itself being part of a final effector complex.</text>
</comment>
<dbReference type="Proteomes" id="UP001172083">
    <property type="component" value="Unassembled WGS sequence"/>
</dbReference>
<dbReference type="PANTHER" id="PTHR10073">
    <property type="entry name" value="DNA MISMATCH REPAIR PROTEIN MLH, PMS, MUTL"/>
    <property type="match status" value="1"/>
</dbReference>
<dbReference type="RefSeq" id="WP_346757859.1">
    <property type="nucleotide sequence ID" value="NZ_JAUJEB010000001.1"/>
</dbReference>
<dbReference type="Gene3D" id="3.30.1540.20">
    <property type="entry name" value="MutL, C-terminal domain, dimerisation subdomain"/>
    <property type="match status" value="1"/>
</dbReference>
<dbReference type="EMBL" id="JAUJEB010000001">
    <property type="protein sequence ID" value="MDN5212541.1"/>
    <property type="molecule type" value="Genomic_DNA"/>
</dbReference>
<evidence type="ECO:0000313" key="8">
    <source>
        <dbReference type="EMBL" id="MDN5212541.1"/>
    </source>
</evidence>
<dbReference type="InterPro" id="IPR020568">
    <property type="entry name" value="Ribosomal_Su5_D2-typ_SF"/>
</dbReference>
<dbReference type="SMART" id="SM01340">
    <property type="entry name" value="DNA_mis_repair"/>
    <property type="match status" value="1"/>
</dbReference>
<evidence type="ECO:0000256" key="5">
    <source>
        <dbReference type="HAMAP-Rule" id="MF_00149"/>
    </source>
</evidence>
<evidence type="ECO:0000256" key="4">
    <source>
        <dbReference type="ARBA" id="ARBA00023204"/>
    </source>
</evidence>
<organism evidence="8 9">
    <name type="scientific">Agaribacillus aureus</name>
    <dbReference type="NCBI Taxonomy" id="3051825"/>
    <lineage>
        <taxon>Bacteria</taxon>
        <taxon>Pseudomonadati</taxon>
        <taxon>Bacteroidota</taxon>
        <taxon>Cytophagia</taxon>
        <taxon>Cytophagales</taxon>
        <taxon>Splendidivirgaceae</taxon>
        <taxon>Agaribacillus</taxon>
    </lineage>
</organism>
<dbReference type="PANTHER" id="PTHR10073:SF12">
    <property type="entry name" value="DNA MISMATCH REPAIR PROTEIN MLH1"/>
    <property type="match status" value="1"/>
</dbReference>
<protein>
    <recommendedName>
        <fullName evidence="2 5">DNA mismatch repair protein MutL</fullName>
    </recommendedName>
</protein>
<evidence type="ECO:0000256" key="1">
    <source>
        <dbReference type="ARBA" id="ARBA00006082"/>
    </source>
</evidence>
<feature type="domain" description="MutL C-terminal dimerisation" evidence="6">
    <location>
        <begin position="433"/>
        <end position="575"/>
    </location>
</feature>
<dbReference type="InterPro" id="IPR013507">
    <property type="entry name" value="DNA_mismatch_S5_2-like"/>
</dbReference>
<dbReference type="Pfam" id="PF08676">
    <property type="entry name" value="MutL_C"/>
    <property type="match status" value="1"/>
</dbReference>
<keyword evidence="3 5" id="KW-0227">DNA damage</keyword>
<keyword evidence="9" id="KW-1185">Reference proteome</keyword>
<dbReference type="Gene3D" id="3.30.230.10">
    <property type="match status" value="1"/>
</dbReference>
<dbReference type="SMART" id="SM00853">
    <property type="entry name" value="MutL_C"/>
    <property type="match status" value="1"/>
</dbReference>
<dbReference type="InterPro" id="IPR038973">
    <property type="entry name" value="MutL/Mlh/Pms-like"/>
</dbReference>
<dbReference type="InterPro" id="IPR042120">
    <property type="entry name" value="MutL_C_dimsub"/>
</dbReference>
<dbReference type="InterPro" id="IPR042121">
    <property type="entry name" value="MutL_C_regsub"/>
</dbReference>
<dbReference type="SUPFAM" id="SSF55874">
    <property type="entry name" value="ATPase domain of HSP90 chaperone/DNA topoisomerase II/histidine kinase"/>
    <property type="match status" value="1"/>
</dbReference>
<evidence type="ECO:0000256" key="2">
    <source>
        <dbReference type="ARBA" id="ARBA00021975"/>
    </source>
</evidence>
<dbReference type="SUPFAM" id="SSF118116">
    <property type="entry name" value="DNA mismatch repair protein MutL"/>
    <property type="match status" value="1"/>
</dbReference>
<dbReference type="SUPFAM" id="SSF54211">
    <property type="entry name" value="Ribosomal protein S5 domain 2-like"/>
    <property type="match status" value="1"/>
</dbReference>
<accession>A0ABT8L807</accession>
<dbReference type="InterPro" id="IPR014721">
    <property type="entry name" value="Ribsml_uS5_D2-typ_fold_subgr"/>
</dbReference>
<keyword evidence="8" id="KW-0540">Nuclease</keyword>
<dbReference type="InterPro" id="IPR037198">
    <property type="entry name" value="MutL_C_sf"/>
</dbReference>
<dbReference type="HAMAP" id="MF_00149">
    <property type="entry name" value="DNA_mis_repair"/>
    <property type="match status" value="1"/>
</dbReference>
<dbReference type="Gene3D" id="3.30.1370.100">
    <property type="entry name" value="MutL, C-terminal domain, regulatory subdomain"/>
    <property type="match status" value="1"/>
</dbReference>
<comment type="similarity">
    <text evidence="1 5">Belongs to the DNA mismatch repair MutL/HexB family.</text>
</comment>
<keyword evidence="4 5" id="KW-0234">DNA repair</keyword>
<reference evidence="8" key="1">
    <citation type="submission" date="2023-06" db="EMBL/GenBank/DDBJ databases">
        <title>Genomic of Agaribacillus aureum.</title>
        <authorList>
            <person name="Wang G."/>
        </authorList>
    </citation>
    <scope>NUCLEOTIDE SEQUENCE</scope>
    <source>
        <strain evidence="8">BMA12</strain>
    </source>
</reference>
<evidence type="ECO:0000259" key="7">
    <source>
        <dbReference type="SMART" id="SM01340"/>
    </source>
</evidence>
<gene>
    <name evidence="5 8" type="primary">mutL</name>
    <name evidence="8" type="ORF">QQ020_10815</name>
</gene>
<dbReference type="Pfam" id="PF13589">
    <property type="entry name" value="HATPase_c_3"/>
    <property type="match status" value="1"/>
</dbReference>
<dbReference type="Gene3D" id="3.30.565.10">
    <property type="entry name" value="Histidine kinase-like ATPase, C-terminal domain"/>
    <property type="match status" value="1"/>
</dbReference>
<comment type="caution">
    <text evidence="8">The sequence shown here is derived from an EMBL/GenBank/DDBJ whole genome shotgun (WGS) entry which is preliminary data.</text>
</comment>
<feature type="domain" description="DNA mismatch repair protein S5" evidence="7">
    <location>
        <begin position="209"/>
        <end position="327"/>
    </location>
</feature>
<keyword evidence="8" id="KW-0255">Endonuclease</keyword>
<dbReference type="CDD" id="cd16926">
    <property type="entry name" value="HATPase_MutL-MLH-PMS-like"/>
    <property type="match status" value="1"/>
</dbReference>
<evidence type="ECO:0000313" key="9">
    <source>
        <dbReference type="Proteomes" id="UP001172083"/>
    </source>
</evidence>
<dbReference type="InterPro" id="IPR002099">
    <property type="entry name" value="MutL/Mlh/PMS"/>
</dbReference>
<keyword evidence="8" id="KW-0378">Hydrolase</keyword>
<dbReference type="InterPro" id="IPR020667">
    <property type="entry name" value="DNA_mismatch_repair_MutL"/>
</dbReference>
<dbReference type="CDD" id="cd00782">
    <property type="entry name" value="MutL_Trans"/>
    <property type="match status" value="1"/>
</dbReference>